<evidence type="ECO:0000256" key="10">
    <source>
        <dbReference type="PIRNR" id="PIRNR038995"/>
    </source>
</evidence>
<evidence type="ECO:0000256" key="6">
    <source>
        <dbReference type="ARBA" id="ARBA00023135"/>
    </source>
</evidence>
<evidence type="ECO:0000256" key="7">
    <source>
        <dbReference type="ARBA" id="ARBA00023242"/>
    </source>
</evidence>
<dbReference type="GO" id="GO:0008312">
    <property type="term" value="F:7S RNA binding"/>
    <property type="evidence" value="ECO:0007669"/>
    <property type="project" value="InterPro"/>
</dbReference>
<keyword evidence="5 10" id="KW-0694">RNA-binding</keyword>
<feature type="region of interest" description="Disordered" evidence="11">
    <location>
        <begin position="577"/>
        <end position="610"/>
    </location>
</feature>
<dbReference type="AlphaFoldDB" id="A0A2T3A6E1"/>
<dbReference type="OrthoDB" id="10255118at2759"/>
<dbReference type="InterPro" id="IPR026258">
    <property type="entry name" value="SRP68"/>
</dbReference>
<dbReference type="InterPro" id="IPR038253">
    <property type="entry name" value="SRP68_N_sf"/>
</dbReference>
<dbReference type="PANTHER" id="PTHR12860">
    <property type="entry name" value="SIGNAL RECOGNITION PARTICLE 68 KDA PROTEIN"/>
    <property type="match status" value="1"/>
</dbReference>
<keyword evidence="8 10" id="KW-0687">Ribonucleoprotein</keyword>
<evidence type="ECO:0000256" key="1">
    <source>
        <dbReference type="ARBA" id="ARBA00004496"/>
    </source>
</evidence>
<dbReference type="Gene3D" id="1.10.3450.40">
    <property type="entry name" value="Signal recognition particle, SRP68 subunit, RNA-binding domain"/>
    <property type="match status" value="1"/>
</dbReference>
<dbReference type="Proteomes" id="UP000241462">
    <property type="component" value="Unassembled WGS sequence"/>
</dbReference>
<dbReference type="Pfam" id="PF16969">
    <property type="entry name" value="SRP68"/>
    <property type="match status" value="1"/>
</dbReference>
<dbReference type="GO" id="GO:0030942">
    <property type="term" value="F:endoplasmic reticulum signal peptide binding"/>
    <property type="evidence" value="ECO:0007669"/>
    <property type="project" value="InterPro"/>
</dbReference>
<evidence type="ECO:0000256" key="9">
    <source>
        <dbReference type="ARBA" id="ARBA00029498"/>
    </source>
</evidence>
<reference evidence="12 13" key="1">
    <citation type="journal article" date="2018" name="Mycol. Prog.">
        <title>Coniella lustricola, a new species from submerged detritus.</title>
        <authorList>
            <person name="Raudabaugh D.B."/>
            <person name="Iturriaga T."/>
            <person name="Carver A."/>
            <person name="Mondo S."/>
            <person name="Pangilinan J."/>
            <person name="Lipzen A."/>
            <person name="He G."/>
            <person name="Amirebrahimi M."/>
            <person name="Grigoriev I.V."/>
            <person name="Miller A.N."/>
        </authorList>
    </citation>
    <scope>NUCLEOTIDE SEQUENCE [LARGE SCALE GENOMIC DNA]</scope>
    <source>
        <strain evidence="12 13">B22-T-1</strain>
    </source>
</reference>
<keyword evidence="6 10" id="KW-0733">Signal recognition particle</keyword>
<keyword evidence="4 10" id="KW-0963">Cytoplasm</keyword>
<organism evidence="12 13">
    <name type="scientific">Coniella lustricola</name>
    <dbReference type="NCBI Taxonomy" id="2025994"/>
    <lineage>
        <taxon>Eukaryota</taxon>
        <taxon>Fungi</taxon>
        <taxon>Dikarya</taxon>
        <taxon>Ascomycota</taxon>
        <taxon>Pezizomycotina</taxon>
        <taxon>Sordariomycetes</taxon>
        <taxon>Sordariomycetidae</taxon>
        <taxon>Diaporthales</taxon>
        <taxon>Schizoparmaceae</taxon>
        <taxon>Coniella</taxon>
    </lineage>
</organism>
<dbReference type="GO" id="GO:0005730">
    <property type="term" value="C:nucleolus"/>
    <property type="evidence" value="ECO:0007669"/>
    <property type="project" value="UniProtKB-SubCell"/>
</dbReference>
<evidence type="ECO:0000256" key="4">
    <source>
        <dbReference type="ARBA" id="ARBA00022490"/>
    </source>
</evidence>
<evidence type="ECO:0000256" key="3">
    <source>
        <dbReference type="ARBA" id="ARBA00009352"/>
    </source>
</evidence>
<comment type="similarity">
    <text evidence="3 10">Belongs to the SRP68 family.</text>
</comment>
<dbReference type="GO" id="GO:0005047">
    <property type="term" value="F:signal recognition particle binding"/>
    <property type="evidence" value="ECO:0007669"/>
    <property type="project" value="InterPro"/>
</dbReference>
<name>A0A2T3A6E1_9PEZI</name>
<evidence type="ECO:0000256" key="5">
    <source>
        <dbReference type="ARBA" id="ARBA00022884"/>
    </source>
</evidence>
<dbReference type="PIRSF" id="PIRSF038995">
    <property type="entry name" value="SRP68"/>
    <property type="match status" value="1"/>
</dbReference>
<evidence type="ECO:0000313" key="13">
    <source>
        <dbReference type="Proteomes" id="UP000241462"/>
    </source>
</evidence>
<dbReference type="GO" id="GO:0005786">
    <property type="term" value="C:signal recognition particle, endoplasmic reticulum targeting"/>
    <property type="evidence" value="ECO:0007669"/>
    <property type="project" value="UniProtKB-KW"/>
</dbReference>
<accession>A0A2T3A6E1</accession>
<evidence type="ECO:0000256" key="11">
    <source>
        <dbReference type="SAM" id="MobiDB-lite"/>
    </source>
</evidence>
<feature type="compositionally biased region" description="Low complexity" evidence="11">
    <location>
        <begin position="577"/>
        <end position="589"/>
    </location>
</feature>
<evidence type="ECO:0000256" key="8">
    <source>
        <dbReference type="ARBA" id="ARBA00023274"/>
    </source>
</evidence>
<dbReference type="InParanoid" id="A0A2T3A6E1"/>
<protein>
    <recommendedName>
        <fullName evidence="9 10">Signal recognition particle subunit SRP68</fullName>
        <shortName evidence="10">SRP68</shortName>
    </recommendedName>
</protein>
<proteinExistence type="inferred from homology"/>
<dbReference type="FunCoup" id="A0A2T3A6E1">
    <property type="interactions" value="923"/>
</dbReference>
<dbReference type="EMBL" id="KZ678456">
    <property type="protein sequence ID" value="PSR83698.1"/>
    <property type="molecule type" value="Genomic_DNA"/>
</dbReference>
<keyword evidence="13" id="KW-1185">Reference proteome</keyword>
<dbReference type="PANTHER" id="PTHR12860:SF0">
    <property type="entry name" value="SIGNAL RECOGNITION PARTICLE SUBUNIT SRP68"/>
    <property type="match status" value="1"/>
</dbReference>
<dbReference type="GO" id="GO:0006614">
    <property type="term" value="P:SRP-dependent cotranslational protein targeting to membrane"/>
    <property type="evidence" value="ECO:0007669"/>
    <property type="project" value="InterPro"/>
</dbReference>
<evidence type="ECO:0000256" key="2">
    <source>
        <dbReference type="ARBA" id="ARBA00004604"/>
    </source>
</evidence>
<keyword evidence="7" id="KW-0539">Nucleus</keyword>
<evidence type="ECO:0000313" key="12">
    <source>
        <dbReference type="EMBL" id="PSR83698.1"/>
    </source>
</evidence>
<gene>
    <name evidence="12" type="ORF">BD289DRAFT_369691</name>
</gene>
<dbReference type="STRING" id="2025994.A0A2T3A6E1"/>
<sequence length="610" mass="67237">MDATKFILATRLELLDYANDYSAYTSRLTTRLKSTKKRLGVQDKHPAKSHSNLDVSTSQLAQNHEFIQLPLLTAERYWAKSMAWRSRDEINSETRSQVISKLTQATKIVEKLVATLADKESGASSSDILSAWAYAAVLKGDSTFRGKKWQQCLENYSIAKIIYTALPASVLEGNIFKDYVSDSVDTPLRFAQRQLNIPTTLSILALAKKHFPQSDEVLVARLNDVAPSFLKEDEDTTMTDGGALRFTSWRDRKVPVEDAEIALKLEALETAASELAQKLGPSSDLRPNSKAEAYDAVLEISNDAVDATQQAIDELKEQGVAQGDSRMQNLAILRTKLRYDLLSWQIGRNRVLMGENDGAVLDDGPSLKGKMKLPQVEQPLIKDSQQVKQQAKKVNLYDKTLQSLEVANELPGIAADEHLAAEIDAVTKYFTALKSLAIARSHSLIGNAANALALIKHAYDQSEAAMPVLAQHTEGQDGGLKTMEVTRKQAAFLQSLLKGELQRSRALVEISKLSQQASKGGAVAAKRPLIERLSQYVSEGADLDNIVAYPPKLEPIPVKPLFLDVAWNYVQYPTAQTQQTKAAPQQSKSNVQADSEKQPAKKGWFGFGRG</sequence>
<comment type="subcellular location">
    <subcellularLocation>
        <location evidence="1 10">Cytoplasm</location>
    </subcellularLocation>
    <subcellularLocation>
        <location evidence="2">Nucleus</location>
        <location evidence="2">Nucleolus</location>
    </subcellularLocation>
</comment>
<comment type="function">
    <text evidence="10">Component of the signal recognition particle (SRP) complex, a ribonucleoprotein complex that mediates the cotranslational targeting of secretory and membrane proteins to the endoplasmic reticulum (ER). The SRP complex interacts with the signal sequence in nascent secretory and membrane proteins and directs them to the membrane of the ER.</text>
</comment>